<evidence type="ECO:0000256" key="2">
    <source>
        <dbReference type="ARBA" id="ARBA00009765"/>
    </source>
</evidence>
<keyword evidence="4" id="KW-1003">Cell membrane</keyword>
<feature type="transmembrane region" description="Helical" evidence="8">
    <location>
        <begin position="266"/>
        <end position="284"/>
    </location>
</feature>
<evidence type="ECO:0000256" key="7">
    <source>
        <dbReference type="ARBA" id="ARBA00023136"/>
    </source>
</evidence>
<dbReference type="CDD" id="cd12822">
    <property type="entry name" value="TmCorA-like"/>
    <property type="match status" value="1"/>
</dbReference>
<feature type="transmembrane region" description="Helical" evidence="8">
    <location>
        <begin position="296"/>
        <end position="316"/>
    </location>
</feature>
<evidence type="ECO:0000313" key="9">
    <source>
        <dbReference type="EMBL" id="GAA1988475.1"/>
    </source>
</evidence>
<dbReference type="SUPFAM" id="SSF144083">
    <property type="entry name" value="Magnesium transport protein CorA, transmembrane region"/>
    <property type="match status" value="1"/>
</dbReference>
<dbReference type="Proteomes" id="UP001500013">
    <property type="component" value="Unassembled WGS sequence"/>
</dbReference>
<proteinExistence type="inferred from homology"/>
<evidence type="ECO:0000256" key="1">
    <source>
        <dbReference type="ARBA" id="ARBA00004651"/>
    </source>
</evidence>
<protein>
    <submittedName>
        <fullName evidence="9">Magnesium transporter CorA family protein</fullName>
    </submittedName>
</protein>
<keyword evidence="6 8" id="KW-1133">Transmembrane helix</keyword>
<dbReference type="Gene3D" id="3.30.460.20">
    <property type="entry name" value="CorA soluble domain-like"/>
    <property type="match status" value="1"/>
</dbReference>
<evidence type="ECO:0000256" key="6">
    <source>
        <dbReference type="ARBA" id="ARBA00022989"/>
    </source>
</evidence>
<evidence type="ECO:0000313" key="10">
    <source>
        <dbReference type="Proteomes" id="UP001500013"/>
    </source>
</evidence>
<keyword evidence="7 8" id="KW-0472">Membrane</keyword>
<dbReference type="Gene3D" id="1.20.58.340">
    <property type="entry name" value="Magnesium transport protein CorA, transmembrane region"/>
    <property type="match status" value="2"/>
</dbReference>
<name>A0ABN2SKV3_9MICO</name>
<evidence type="ECO:0000256" key="4">
    <source>
        <dbReference type="ARBA" id="ARBA00022475"/>
    </source>
</evidence>
<dbReference type="SUPFAM" id="SSF143865">
    <property type="entry name" value="CorA soluble domain-like"/>
    <property type="match status" value="1"/>
</dbReference>
<dbReference type="EMBL" id="BAAAPU010000009">
    <property type="protein sequence ID" value="GAA1988475.1"/>
    <property type="molecule type" value="Genomic_DNA"/>
</dbReference>
<organism evidence="9 10">
    <name type="scientific">Terrabacter lapilli</name>
    <dbReference type="NCBI Taxonomy" id="436231"/>
    <lineage>
        <taxon>Bacteria</taxon>
        <taxon>Bacillati</taxon>
        <taxon>Actinomycetota</taxon>
        <taxon>Actinomycetes</taxon>
        <taxon>Micrococcales</taxon>
        <taxon>Intrasporangiaceae</taxon>
        <taxon>Terrabacter</taxon>
    </lineage>
</organism>
<dbReference type="InterPro" id="IPR045861">
    <property type="entry name" value="CorA_cytoplasmic_dom"/>
</dbReference>
<dbReference type="PANTHER" id="PTHR46494:SF1">
    <property type="entry name" value="CORA FAMILY METAL ION TRANSPORTER (EUROFUNG)"/>
    <property type="match status" value="1"/>
</dbReference>
<keyword evidence="5 8" id="KW-0812">Transmembrane</keyword>
<comment type="subcellular location">
    <subcellularLocation>
        <location evidence="1">Cell membrane</location>
        <topology evidence="1">Multi-pass membrane protein</topology>
    </subcellularLocation>
</comment>
<keyword evidence="10" id="KW-1185">Reference proteome</keyword>
<evidence type="ECO:0000256" key="5">
    <source>
        <dbReference type="ARBA" id="ARBA00022692"/>
    </source>
</evidence>
<reference evidence="9 10" key="1">
    <citation type="journal article" date="2019" name="Int. J. Syst. Evol. Microbiol.">
        <title>The Global Catalogue of Microorganisms (GCM) 10K type strain sequencing project: providing services to taxonomists for standard genome sequencing and annotation.</title>
        <authorList>
            <consortium name="The Broad Institute Genomics Platform"/>
            <consortium name="The Broad Institute Genome Sequencing Center for Infectious Disease"/>
            <person name="Wu L."/>
            <person name="Ma J."/>
        </authorList>
    </citation>
    <scope>NUCLEOTIDE SEQUENCE [LARGE SCALE GENOMIC DNA]</scope>
    <source>
        <strain evidence="9 10">JCM 15628</strain>
    </source>
</reference>
<evidence type="ECO:0000256" key="3">
    <source>
        <dbReference type="ARBA" id="ARBA00022448"/>
    </source>
</evidence>
<accession>A0ABN2SKV3</accession>
<dbReference type="InterPro" id="IPR002523">
    <property type="entry name" value="MgTranspt_CorA/ZnTranspt_ZntB"/>
</dbReference>
<dbReference type="PANTHER" id="PTHR46494">
    <property type="entry name" value="CORA FAMILY METAL ION TRANSPORTER (EUROFUNG)"/>
    <property type="match status" value="1"/>
</dbReference>
<sequence>MLVEQGFALEDLSEHLARDGSLVWVDVCEPDGAVLAVLADELGLDPHAVEDAVSAGERPKATRHARHTFLTVYATRLEAPGRDPTDPTSRLRLTRISAFVLPRGVITVRRSADFDMDPVFERWNEDPELLRLGVGALVHGLLDTVVDGHFEAIQQLDDAIEGIEDLLFDERGQMHAVQVRTYRLRKELVELRRVVLPMRDVVNAVLRHRGELDQRHAELDGFYDDLYDHVLRAAEWTESLRDMVTTVFETNLSLQDARLNTVMKKLTGWAAIIAVPTAVTGWFGQNIPYPGFGRPWGVLFSAGIIAAVGITLFGVFRRKGWI</sequence>
<dbReference type="InterPro" id="IPR045863">
    <property type="entry name" value="CorA_TM1_TM2"/>
</dbReference>
<gene>
    <name evidence="9" type="ORF">GCM10009817_32550</name>
</gene>
<keyword evidence="3" id="KW-0813">Transport</keyword>
<dbReference type="Pfam" id="PF01544">
    <property type="entry name" value="CorA"/>
    <property type="match status" value="1"/>
</dbReference>
<comment type="caution">
    <text evidence="9">The sequence shown here is derived from an EMBL/GenBank/DDBJ whole genome shotgun (WGS) entry which is preliminary data.</text>
</comment>
<comment type="similarity">
    <text evidence="2">Belongs to the CorA metal ion transporter (MIT) (TC 1.A.35) family.</text>
</comment>
<evidence type="ECO:0000256" key="8">
    <source>
        <dbReference type="SAM" id="Phobius"/>
    </source>
</evidence>